<dbReference type="Gene3D" id="3.20.20.70">
    <property type="entry name" value="Aldolase class I"/>
    <property type="match status" value="1"/>
</dbReference>
<dbReference type="SUPFAM" id="SSF51569">
    <property type="entry name" value="Aldolase"/>
    <property type="match status" value="1"/>
</dbReference>
<evidence type="ECO:0000256" key="5">
    <source>
        <dbReference type="PIRSR" id="PIRSR001365-1"/>
    </source>
</evidence>
<dbReference type="Pfam" id="PF00701">
    <property type="entry name" value="DHDPS"/>
    <property type="match status" value="1"/>
</dbReference>
<keyword evidence="2 4" id="KW-0456">Lyase</keyword>
<dbReference type="PANTHER" id="PTHR12128">
    <property type="entry name" value="DIHYDRODIPICOLINATE SYNTHASE"/>
    <property type="match status" value="1"/>
</dbReference>
<evidence type="ECO:0000256" key="6">
    <source>
        <dbReference type="PIRSR" id="PIRSR001365-2"/>
    </source>
</evidence>
<dbReference type="HOGENOM" id="CLU_049343_5_3_5"/>
<dbReference type="InterPro" id="IPR020624">
    <property type="entry name" value="Schiff_base-form_aldolases_CS"/>
</dbReference>
<keyword evidence="8" id="KW-1185">Reference proteome</keyword>
<dbReference type="InterPro" id="IPR002220">
    <property type="entry name" value="DapA-like"/>
</dbReference>
<dbReference type="InterPro" id="IPR013785">
    <property type="entry name" value="Aldolase_TIM"/>
</dbReference>
<reference evidence="7 8" key="1">
    <citation type="submission" date="2012-02" db="EMBL/GenBank/DDBJ databases">
        <title>Improved High-Quality Draft sequence of Microvirga sp. WSM3557.</title>
        <authorList>
            <consortium name="US DOE Joint Genome Institute"/>
            <person name="Lucas S."/>
            <person name="Han J."/>
            <person name="Lapidus A."/>
            <person name="Cheng J.-F."/>
            <person name="Goodwin L."/>
            <person name="Pitluck S."/>
            <person name="Peters L."/>
            <person name="Zhang X."/>
            <person name="Detter J.C."/>
            <person name="Han C."/>
            <person name="Tapia R."/>
            <person name="Land M."/>
            <person name="Hauser L."/>
            <person name="Kyrpides N."/>
            <person name="Ivanova N."/>
            <person name="Pagani I."/>
            <person name="Brau L."/>
            <person name="Yates R."/>
            <person name="O'Hara G."/>
            <person name="Rui T."/>
            <person name="Howieson J."/>
            <person name="Reeve W."/>
            <person name="Woyke T."/>
        </authorList>
    </citation>
    <scope>NUCLEOTIDE SEQUENCE [LARGE SCALE GENOMIC DNA]</scope>
    <source>
        <strain evidence="7 8">WSM3557</strain>
    </source>
</reference>
<sequence precursor="true">MSRKVLLPSSYGLSGVIVPLTTPFDQAGEIDYDAFLQQIEWVLGTGVHGIVVGGSTGEGYTLTEDELFELTRKALDTVNGRVPVMASIISDSTRGACKRAEMLASLPITALQVAPPHYIFSPSAEGLCDFYADVGKTGDRPVIIYNVISWANVSPTVAAAIMDRSHYVIGVKQSDRDLGSFIDLTRTIGPERVFGAIDGSLMSCYDLGIAGSIAAIATAVPAPSVALWNNCIARESVARDINGWLADFWMTLSTSNLPAQVKAAQSLQGLKSGFPRSPMQMATGNEVSRIETALQRKLPT</sequence>
<evidence type="ECO:0000256" key="1">
    <source>
        <dbReference type="ARBA" id="ARBA00007592"/>
    </source>
</evidence>
<organism evidence="7 8">
    <name type="scientific">Microvirga lotononidis</name>
    <dbReference type="NCBI Taxonomy" id="864069"/>
    <lineage>
        <taxon>Bacteria</taxon>
        <taxon>Pseudomonadati</taxon>
        <taxon>Pseudomonadota</taxon>
        <taxon>Alphaproteobacteria</taxon>
        <taxon>Hyphomicrobiales</taxon>
        <taxon>Methylobacteriaceae</taxon>
        <taxon>Microvirga</taxon>
    </lineage>
</organism>
<dbReference type="Proteomes" id="UP000003947">
    <property type="component" value="Unassembled WGS sequence"/>
</dbReference>
<dbReference type="PIRSF" id="PIRSF001365">
    <property type="entry name" value="DHDPS"/>
    <property type="match status" value="1"/>
</dbReference>
<accession>I4Z138</accession>
<evidence type="ECO:0000256" key="4">
    <source>
        <dbReference type="PIRNR" id="PIRNR001365"/>
    </source>
</evidence>
<dbReference type="EMBL" id="JH660640">
    <property type="protein sequence ID" value="EIM29930.1"/>
    <property type="molecule type" value="Genomic_DNA"/>
</dbReference>
<evidence type="ECO:0000256" key="2">
    <source>
        <dbReference type="ARBA" id="ARBA00023239"/>
    </source>
</evidence>
<dbReference type="CDD" id="cd00408">
    <property type="entry name" value="DHDPS-like"/>
    <property type="match status" value="1"/>
</dbReference>
<dbReference type="STRING" id="864069.MicloDRAFT_00012510"/>
<evidence type="ECO:0000313" key="7">
    <source>
        <dbReference type="EMBL" id="EIM29930.1"/>
    </source>
</evidence>
<dbReference type="SMART" id="SM01130">
    <property type="entry name" value="DHDPS"/>
    <property type="match status" value="1"/>
</dbReference>
<dbReference type="PROSITE" id="PS00665">
    <property type="entry name" value="DHDPS_1"/>
    <property type="match status" value="1"/>
</dbReference>
<dbReference type="eggNOG" id="COG0329">
    <property type="taxonomic scope" value="Bacteria"/>
</dbReference>
<evidence type="ECO:0000256" key="3">
    <source>
        <dbReference type="ARBA" id="ARBA00023270"/>
    </source>
</evidence>
<evidence type="ECO:0000313" key="8">
    <source>
        <dbReference type="Proteomes" id="UP000003947"/>
    </source>
</evidence>
<feature type="active site" description="Schiff-base intermediate with substrate" evidence="5">
    <location>
        <position position="172"/>
    </location>
</feature>
<dbReference type="RefSeq" id="WP_009490013.1">
    <property type="nucleotide sequence ID" value="NZ_CP141050.1"/>
</dbReference>
<keyword evidence="3" id="KW-0704">Schiff base</keyword>
<proteinExistence type="inferred from homology"/>
<gene>
    <name evidence="7" type="ORF">MicloDRAFT_00012510</name>
</gene>
<dbReference type="PRINTS" id="PR00146">
    <property type="entry name" value="DHPICSNTHASE"/>
</dbReference>
<feature type="binding site" evidence="6">
    <location>
        <position position="213"/>
    </location>
    <ligand>
        <name>pyruvate</name>
        <dbReference type="ChEBI" id="CHEBI:15361"/>
    </ligand>
</feature>
<feature type="binding site" evidence="6">
    <location>
        <position position="56"/>
    </location>
    <ligand>
        <name>pyruvate</name>
        <dbReference type="ChEBI" id="CHEBI:15361"/>
    </ligand>
</feature>
<protein>
    <submittedName>
        <fullName evidence="7">Dihydrodipicolinate synthase/N-acetylneuraminate lyase</fullName>
    </submittedName>
</protein>
<dbReference type="AlphaFoldDB" id="I4Z138"/>
<dbReference type="PATRIC" id="fig|864069.3.peg.1388"/>
<feature type="active site" description="Proton donor/acceptor" evidence="5">
    <location>
        <position position="145"/>
    </location>
</feature>
<dbReference type="GO" id="GO:0008840">
    <property type="term" value="F:4-hydroxy-tetrahydrodipicolinate synthase activity"/>
    <property type="evidence" value="ECO:0007669"/>
    <property type="project" value="TreeGrafter"/>
</dbReference>
<dbReference type="PANTHER" id="PTHR12128:SF66">
    <property type="entry name" value="4-HYDROXY-2-OXOGLUTARATE ALDOLASE, MITOCHONDRIAL"/>
    <property type="match status" value="1"/>
</dbReference>
<comment type="similarity">
    <text evidence="1 4">Belongs to the DapA family.</text>
</comment>
<name>I4Z138_9HYPH</name>